<evidence type="ECO:0000256" key="1">
    <source>
        <dbReference type="ARBA" id="ARBA00022723"/>
    </source>
</evidence>
<dbReference type="GO" id="GO:0005509">
    <property type="term" value="F:calcium ion binding"/>
    <property type="evidence" value="ECO:0007669"/>
    <property type="project" value="InterPro"/>
</dbReference>
<keyword evidence="4" id="KW-0514">Muscle protein</keyword>
<dbReference type="PANTHER" id="PTHR23048:SF0">
    <property type="entry name" value="CALMODULIN LIKE 3"/>
    <property type="match status" value="1"/>
</dbReference>
<dbReference type="FunFam" id="1.10.238.10:FF:000103">
    <property type="entry name" value="Troponin C Ib"/>
    <property type="match status" value="1"/>
</dbReference>
<dbReference type="Pfam" id="PF13499">
    <property type="entry name" value="EF-hand_7"/>
    <property type="match status" value="2"/>
</dbReference>
<dbReference type="InterPro" id="IPR011992">
    <property type="entry name" value="EF-hand-dom_pair"/>
</dbReference>
<organism evidence="7">
    <name type="scientific">Clastoptera arizonana</name>
    <name type="common">Arizona spittle bug</name>
    <dbReference type="NCBI Taxonomy" id="38151"/>
    <lineage>
        <taxon>Eukaryota</taxon>
        <taxon>Metazoa</taxon>
        <taxon>Ecdysozoa</taxon>
        <taxon>Arthropoda</taxon>
        <taxon>Hexapoda</taxon>
        <taxon>Insecta</taxon>
        <taxon>Pterygota</taxon>
        <taxon>Neoptera</taxon>
        <taxon>Paraneoptera</taxon>
        <taxon>Hemiptera</taxon>
        <taxon>Auchenorrhyncha</taxon>
        <taxon>Cercopoidea</taxon>
        <taxon>Clastopteridae</taxon>
        <taxon>Clastoptera</taxon>
    </lineage>
</organism>
<dbReference type="PANTHER" id="PTHR23048">
    <property type="entry name" value="MYOSIN LIGHT CHAIN 1, 3"/>
    <property type="match status" value="1"/>
</dbReference>
<dbReference type="CDD" id="cd00051">
    <property type="entry name" value="EFh"/>
    <property type="match status" value="1"/>
</dbReference>
<sequence>MATLSSATMEENEDKMRALRRAFLMADSAKTGFIESNKIASILSDCGHSFDEKRLNRILRDVDTEKTGKISLDDFSEIVSVFVEEESAEAMQQELKEAFRLYDKEGNGFITTKVLREILAALDDNLTSADLDGMIEEIDSDDSGTVDFEEFMEMMTGE</sequence>
<comment type="similarity">
    <text evidence="5">Belongs to the troponin C family.</text>
</comment>
<dbReference type="InterPro" id="IPR002048">
    <property type="entry name" value="EF_hand_dom"/>
</dbReference>
<feature type="domain" description="EF-hand" evidence="6">
    <location>
        <begin position="90"/>
        <end position="125"/>
    </location>
</feature>
<keyword evidence="3" id="KW-0106">Calcium</keyword>
<evidence type="ECO:0000256" key="4">
    <source>
        <dbReference type="ARBA" id="ARBA00023179"/>
    </source>
</evidence>
<protein>
    <recommendedName>
        <fullName evidence="6">EF-hand domain-containing protein</fullName>
    </recommendedName>
</protein>
<feature type="domain" description="EF-hand" evidence="6">
    <location>
        <begin position="126"/>
        <end position="158"/>
    </location>
</feature>
<dbReference type="InterPro" id="IPR050230">
    <property type="entry name" value="CALM/Myosin/TropC-like"/>
</dbReference>
<evidence type="ECO:0000259" key="6">
    <source>
        <dbReference type="PROSITE" id="PS50222"/>
    </source>
</evidence>
<feature type="domain" description="EF-hand" evidence="6">
    <location>
        <begin position="50"/>
        <end position="85"/>
    </location>
</feature>
<evidence type="ECO:0000313" key="7">
    <source>
        <dbReference type="EMBL" id="JAS26352.1"/>
    </source>
</evidence>
<dbReference type="PROSITE" id="PS50222">
    <property type="entry name" value="EF_HAND_2"/>
    <property type="match status" value="3"/>
</dbReference>
<dbReference type="InterPro" id="IPR018247">
    <property type="entry name" value="EF_Hand_1_Ca_BS"/>
</dbReference>
<reference evidence="7" key="1">
    <citation type="submission" date="2015-12" db="EMBL/GenBank/DDBJ databases">
        <title>De novo transcriptome assembly of four potential Pierce s Disease insect vectors from Arizona vineyards.</title>
        <authorList>
            <person name="Tassone E.E."/>
        </authorList>
    </citation>
    <scope>NUCLEOTIDE SEQUENCE</scope>
</reference>
<accession>A0A1B6DL25</accession>
<dbReference type="GO" id="GO:0016460">
    <property type="term" value="C:myosin II complex"/>
    <property type="evidence" value="ECO:0007669"/>
    <property type="project" value="TreeGrafter"/>
</dbReference>
<dbReference type="SUPFAM" id="SSF47473">
    <property type="entry name" value="EF-hand"/>
    <property type="match status" value="1"/>
</dbReference>
<dbReference type="SMART" id="SM00054">
    <property type="entry name" value="EFh"/>
    <property type="match status" value="4"/>
</dbReference>
<evidence type="ECO:0000256" key="3">
    <source>
        <dbReference type="ARBA" id="ARBA00022837"/>
    </source>
</evidence>
<name>A0A1B6DL25_9HEMI</name>
<dbReference type="EMBL" id="GEDC01010946">
    <property type="protein sequence ID" value="JAS26352.1"/>
    <property type="molecule type" value="Transcribed_RNA"/>
</dbReference>
<evidence type="ECO:0000256" key="5">
    <source>
        <dbReference type="ARBA" id="ARBA00038202"/>
    </source>
</evidence>
<dbReference type="Gene3D" id="1.10.238.10">
    <property type="entry name" value="EF-hand"/>
    <property type="match status" value="2"/>
</dbReference>
<dbReference type="PROSITE" id="PS00018">
    <property type="entry name" value="EF_HAND_1"/>
    <property type="match status" value="1"/>
</dbReference>
<evidence type="ECO:0000256" key="2">
    <source>
        <dbReference type="ARBA" id="ARBA00022737"/>
    </source>
</evidence>
<keyword evidence="2" id="KW-0677">Repeat</keyword>
<gene>
    <name evidence="7" type="ORF">g.2479</name>
</gene>
<proteinExistence type="inferred from homology"/>
<dbReference type="AlphaFoldDB" id="A0A1B6DL25"/>
<keyword evidence="1" id="KW-0479">Metal-binding</keyword>